<dbReference type="GO" id="GO:0031125">
    <property type="term" value="P:rRNA 3'-end processing"/>
    <property type="evidence" value="ECO:0007669"/>
    <property type="project" value="TreeGrafter"/>
</dbReference>
<dbReference type="CDD" id="cd04492">
    <property type="entry name" value="YhaM_OBF_like"/>
    <property type="match status" value="1"/>
</dbReference>
<dbReference type="SUPFAM" id="SSF50249">
    <property type="entry name" value="Nucleic acid-binding proteins"/>
    <property type="match status" value="1"/>
</dbReference>
<dbReference type="Gene3D" id="2.40.50.140">
    <property type="entry name" value="Nucleic acid-binding proteins"/>
    <property type="match status" value="1"/>
</dbReference>
<gene>
    <name evidence="3" type="ORF">ASZ90_000719</name>
</gene>
<dbReference type="AlphaFoldDB" id="A0A0W8G8P1"/>
<evidence type="ECO:0000259" key="2">
    <source>
        <dbReference type="SMART" id="SM00471"/>
    </source>
</evidence>
<dbReference type="GO" id="GO:0016787">
    <property type="term" value="F:hydrolase activity"/>
    <property type="evidence" value="ECO:0007669"/>
    <property type="project" value="UniProtKB-KW"/>
</dbReference>
<dbReference type="InterPro" id="IPR004365">
    <property type="entry name" value="NA-bd_OB_tRNA"/>
</dbReference>
<reference evidence="3" key="1">
    <citation type="journal article" date="2015" name="Proc. Natl. Acad. Sci. U.S.A.">
        <title>Networks of energetic and metabolic interactions define dynamics in microbial communities.</title>
        <authorList>
            <person name="Embree M."/>
            <person name="Liu J.K."/>
            <person name="Al-Bassam M.M."/>
            <person name="Zengler K."/>
        </authorList>
    </citation>
    <scope>NUCLEOTIDE SEQUENCE</scope>
</reference>
<accession>A0A0W8G8P1</accession>
<evidence type="ECO:0000313" key="3">
    <source>
        <dbReference type="EMBL" id="KUG29390.1"/>
    </source>
</evidence>
<dbReference type="Pfam" id="PF01966">
    <property type="entry name" value="HD"/>
    <property type="match status" value="1"/>
</dbReference>
<dbReference type="Pfam" id="PF01336">
    <property type="entry name" value="tRNA_anti-codon"/>
    <property type="match status" value="1"/>
</dbReference>
<dbReference type="CDD" id="cd00077">
    <property type="entry name" value="HDc"/>
    <property type="match status" value="1"/>
</dbReference>
<feature type="domain" description="HD/PDEase" evidence="2">
    <location>
        <begin position="169"/>
        <end position="302"/>
    </location>
</feature>
<dbReference type="SUPFAM" id="SSF109604">
    <property type="entry name" value="HD-domain/PDEase-like"/>
    <property type="match status" value="1"/>
</dbReference>
<protein>
    <submittedName>
        <fullName evidence="3">3'-&gt;5' exoribonuclease bsu yham</fullName>
    </submittedName>
</protein>
<proteinExistence type="predicted"/>
<dbReference type="PANTHER" id="PTHR37294">
    <property type="entry name" value="3'-5' EXORIBONUCLEASE YHAM"/>
    <property type="match status" value="1"/>
</dbReference>
<dbReference type="Gene3D" id="1.10.3210.10">
    <property type="entry name" value="Hypothetical protein af1432"/>
    <property type="match status" value="1"/>
</dbReference>
<dbReference type="PANTHER" id="PTHR37294:SF1">
    <property type="entry name" value="3'-5' EXORIBONUCLEASE YHAM"/>
    <property type="match status" value="1"/>
</dbReference>
<evidence type="ECO:0000256" key="1">
    <source>
        <dbReference type="ARBA" id="ARBA00022801"/>
    </source>
</evidence>
<dbReference type="InterPro" id="IPR003607">
    <property type="entry name" value="HD/PDEase_dom"/>
</dbReference>
<name>A0A0W8G8P1_9ZZZZ</name>
<dbReference type="GO" id="GO:0003676">
    <property type="term" value="F:nucleic acid binding"/>
    <property type="evidence" value="ECO:0007669"/>
    <property type="project" value="InterPro"/>
</dbReference>
<keyword evidence="1" id="KW-0378">Hydrolase</keyword>
<dbReference type="InterPro" id="IPR012340">
    <property type="entry name" value="NA-bd_OB-fold"/>
</dbReference>
<dbReference type="InterPro" id="IPR006674">
    <property type="entry name" value="HD_domain"/>
</dbReference>
<dbReference type="SMART" id="SM00471">
    <property type="entry name" value="HDc"/>
    <property type="match status" value="1"/>
</dbReference>
<comment type="caution">
    <text evidence="3">The sequence shown here is derived from an EMBL/GenBank/DDBJ whole genome shotgun (WGS) entry which is preliminary data.</text>
</comment>
<organism evidence="3">
    <name type="scientific">hydrocarbon metagenome</name>
    <dbReference type="NCBI Taxonomy" id="938273"/>
    <lineage>
        <taxon>unclassified sequences</taxon>
        <taxon>metagenomes</taxon>
        <taxon>ecological metagenomes</taxon>
    </lineage>
</organism>
<dbReference type="InterPro" id="IPR050798">
    <property type="entry name" value="YhaM_exoribonuc/phosphodiest"/>
</dbReference>
<dbReference type="EMBL" id="LNQE01000091">
    <property type="protein sequence ID" value="KUG29390.1"/>
    <property type="molecule type" value="Genomic_DNA"/>
</dbReference>
<sequence length="350" mass="38463">MPPTEHTVSGKTTFVKDLVPGRPVDDLFVVADAKSGQAKNGPFWTLTLEDATGAVEARIWSPASQAYQDIPPGSLVRVAGMAGSYRDKPQISVDRLEFLPPEELAPLLPLFTASSAVPPEELLAQLEALCRDTIRHAPWRRFCRKVLADPEVRTRLVAAPGAKSVHHAYVGGLLEHTLSVCGLVLAIGGRYPALDMDTLVPAAAFHDLGKAWELSSGFPRDYTDPGRLLGHIVLGMEILEPFFRKARDLDQGLILHFKHIMVSHHGEYEFGSPKRPKTPEAFVLHFADNIDAKLNQTLGAFADDEPEAAWSPYVRTLERYLYNPRRAPRQSEAKPAGDKGATQCLLPLKA</sequence>